<dbReference type="AlphaFoldDB" id="A0A556MYK0"/>
<gene>
    <name evidence="2" type="ORF">FO442_10285</name>
</gene>
<dbReference type="Proteomes" id="UP000316008">
    <property type="component" value="Unassembled WGS sequence"/>
</dbReference>
<comment type="caution">
    <text evidence="2">The sequence shown here is derived from an EMBL/GenBank/DDBJ whole genome shotgun (WGS) entry which is preliminary data.</text>
</comment>
<organism evidence="2 3">
    <name type="scientific">Fluviicola chungangensis</name>
    <dbReference type="NCBI Taxonomy" id="2597671"/>
    <lineage>
        <taxon>Bacteria</taxon>
        <taxon>Pseudomonadati</taxon>
        <taxon>Bacteroidota</taxon>
        <taxon>Flavobacteriia</taxon>
        <taxon>Flavobacteriales</taxon>
        <taxon>Crocinitomicaceae</taxon>
        <taxon>Fluviicola</taxon>
    </lineage>
</organism>
<evidence type="ECO:0000259" key="1">
    <source>
        <dbReference type="Pfam" id="PF17293"/>
    </source>
</evidence>
<accession>A0A556MYK0</accession>
<evidence type="ECO:0000313" key="2">
    <source>
        <dbReference type="EMBL" id="TSJ44975.1"/>
    </source>
</evidence>
<dbReference type="InterPro" id="IPR035386">
    <property type="entry name" value="Arm-DNA-bind_5"/>
</dbReference>
<dbReference type="Pfam" id="PF17293">
    <property type="entry name" value="Arm-DNA-bind_5"/>
    <property type="match status" value="1"/>
</dbReference>
<feature type="domain" description="Arm DNA-binding" evidence="1">
    <location>
        <begin position="20"/>
        <end position="75"/>
    </location>
</feature>
<protein>
    <recommendedName>
        <fullName evidence="1">Arm DNA-binding domain-containing protein</fullName>
    </recommendedName>
</protein>
<name>A0A556MYK0_9FLAO</name>
<evidence type="ECO:0000313" key="3">
    <source>
        <dbReference type="Proteomes" id="UP000316008"/>
    </source>
</evidence>
<dbReference type="RefSeq" id="WP_144333096.1">
    <property type="nucleotide sequence ID" value="NZ_VLPL01000004.1"/>
</dbReference>
<sequence>MKKNIENELPKIRVKLRDDKPLNAEGKYTLNYMVRFEGKTIKKPTGLYIEEKNWNKKKETVLGSLNDTSKAMKTYSMTLASKIILN</sequence>
<proteinExistence type="predicted"/>
<dbReference type="EMBL" id="VLPL01000004">
    <property type="protein sequence ID" value="TSJ44975.1"/>
    <property type="molecule type" value="Genomic_DNA"/>
</dbReference>
<reference evidence="2 3" key="1">
    <citation type="submission" date="2019-07" db="EMBL/GenBank/DDBJ databases">
        <authorList>
            <person name="Huq M.A."/>
        </authorList>
    </citation>
    <scope>NUCLEOTIDE SEQUENCE [LARGE SCALE GENOMIC DNA]</scope>
    <source>
        <strain evidence="2 3">MAH-3</strain>
    </source>
</reference>
<keyword evidence="3" id="KW-1185">Reference proteome</keyword>